<dbReference type="AlphaFoldDB" id="A0A160PFN3"/>
<proteinExistence type="predicted"/>
<dbReference type="EMBL" id="AP014809">
    <property type="protein sequence ID" value="BAU90541.1"/>
    <property type="molecule type" value="Genomic_DNA"/>
</dbReference>
<reference evidence="2 3" key="1">
    <citation type="journal article" date="2016" name="Genome Announc.">
        <title>Complete Genome Sequence of Methylobacterium populi P-1M, Isolated from Pink-Pigmented Household Biofilm.</title>
        <authorList>
            <person name="Morohoshi T."/>
            <person name="Ikeda T."/>
        </authorList>
    </citation>
    <scope>NUCLEOTIDE SEQUENCE [LARGE SCALE GENOMIC DNA]</scope>
    <source>
        <strain evidence="2 3">P-1M</strain>
    </source>
</reference>
<feature type="region of interest" description="Disordered" evidence="1">
    <location>
        <begin position="1"/>
        <end position="43"/>
    </location>
</feature>
<dbReference type="OrthoDB" id="5453446at2"/>
<sequence>MSDPNDPANENPEPGDAHAQQEALKAAFQTDAKPTKSRWADPDTSLLRTSFDDAPRFPVEVLGPFWQTWVEQSARAANAPVDYTAGTLLATVGALLGNVRWPNVEGVWEHPSVLWIGLVGNPSTAKSPGMRPVRRLINQIEAKRAATIDGEGAAHRLKAVVADLKDKAWRRAVEEALAQDKPPPEWPEDAEIPATPVMPVLHVVDATTEGLITTAAGSPRGLLQFSDELAGWFGGFDRYRAKGVSADRPFWLKAYDGDPYTVIRKGGDLKNGVRAPVEIPHLSIGVIGSVQPEPLRDFLTKSDDGLAHRFLWMWPEGPTSFRIPRKSDTHARADDDRARAALIAIDDLSTRVKNRPDEVAVSEEATDLLQAFGQRMMDDARGKSAWYASTLNKAPGQALRLSAVLTFLQWSGGAEDAESPTTIDADRMAEAIHLMDAYFLEQAKRVRQTATVGDGEADARAVLAILRERDWRDCFTGRQLQRVASGRLANTRLRKDACALLVEAGLLYWKPDREGTTKGREREEYRVNARVIFPQEPTVVDASPQSETTEEAA</sequence>
<organism evidence="2 3">
    <name type="scientific">Methylorubrum populi</name>
    <dbReference type="NCBI Taxonomy" id="223967"/>
    <lineage>
        <taxon>Bacteria</taxon>
        <taxon>Pseudomonadati</taxon>
        <taxon>Pseudomonadota</taxon>
        <taxon>Alphaproteobacteria</taxon>
        <taxon>Hyphomicrobiales</taxon>
        <taxon>Methylobacteriaceae</taxon>
        <taxon>Methylorubrum</taxon>
    </lineage>
</organism>
<protein>
    <submittedName>
        <fullName evidence="2">Hypothetical membrane spanning protein</fullName>
    </submittedName>
</protein>
<dbReference type="RefSeq" id="WP_096484863.1">
    <property type="nucleotide sequence ID" value="NZ_AP014809.1"/>
</dbReference>
<feature type="compositionally biased region" description="Low complexity" evidence="1">
    <location>
        <begin position="1"/>
        <end position="14"/>
    </location>
</feature>
<evidence type="ECO:0000256" key="1">
    <source>
        <dbReference type="SAM" id="MobiDB-lite"/>
    </source>
</evidence>
<accession>A0A160PFN3</accession>
<evidence type="ECO:0000313" key="2">
    <source>
        <dbReference type="EMBL" id="BAU90541.1"/>
    </source>
</evidence>
<dbReference type="Pfam" id="PF13148">
    <property type="entry name" value="DUF3987"/>
    <property type="match status" value="1"/>
</dbReference>
<name>A0A160PFN3_9HYPH</name>
<gene>
    <name evidence="2" type="ORF">MPPM_1936</name>
</gene>
<dbReference type="Proteomes" id="UP000218288">
    <property type="component" value="Chromosome"/>
</dbReference>
<evidence type="ECO:0000313" key="3">
    <source>
        <dbReference type="Proteomes" id="UP000218288"/>
    </source>
</evidence>
<dbReference type="InterPro" id="IPR025048">
    <property type="entry name" value="DUF3987"/>
</dbReference>